<dbReference type="GO" id="GO:0006955">
    <property type="term" value="P:immune response"/>
    <property type="evidence" value="ECO:0007669"/>
    <property type="project" value="TreeGrafter"/>
</dbReference>
<keyword evidence="16" id="KW-0418">Kinase</keyword>
<evidence type="ECO:0000256" key="13">
    <source>
        <dbReference type="ARBA" id="ARBA00022703"/>
    </source>
</evidence>
<keyword evidence="15 26" id="KW-0547">Nucleotide-binding</keyword>
<keyword evidence="13" id="KW-0053">Apoptosis</keyword>
<reference evidence="29 30" key="1">
    <citation type="submission" date="2021-04" db="EMBL/GenBank/DDBJ databases">
        <authorList>
            <person name="De Guttry C."/>
            <person name="Zahm M."/>
            <person name="Klopp C."/>
            <person name="Cabau C."/>
            <person name="Louis A."/>
            <person name="Berthelot C."/>
            <person name="Parey E."/>
            <person name="Roest Crollius H."/>
            <person name="Montfort J."/>
            <person name="Robinson-Rechavi M."/>
            <person name="Bucao C."/>
            <person name="Bouchez O."/>
            <person name="Gislard M."/>
            <person name="Lluch J."/>
            <person name="Milhes M."/>
            <person name="Lampietro C."/>
            <person name="Lopez Roques C."/>
            <person name="Donnadieu C."/>
            <person name="Braasch I."/>
            <person name="Desvignes T."/>
            <person name="Postlethwait J."/>
            <person name="Bobe J."/>
            <person name="Wedekind C."/>
            <person name="Guiguen Y."/>
        </authorList>
    </citation>
    <scope>NUCLEOTIDE SEQUENCE [LARGE SCALE GENOMIC DNA]</scope>
    <source>
        <strain evidence="29">Cs_M1</strain>
        <tissue evidence="29">Blood</tissue>
    </source>
</reference>
<evidence type="ECO:0000313" key="30">
    <source>
        <dbReference type="Proteomes" id="UP001356427"/>
    </source>
</evidence>
<feature type="compositionally biased region" description="Low complexity" evidence="27">
    <location>
        <begin position="444"/>
        <end position="464"/>
    </location>
</feature>
<dbReference type="GO" id="GO:0005737">
    <property type="term" value="C:cytoplasm"/>
    <property type="evidence" value="ECO:0007669"/>
    <property type="project" value="UniProtKB-SubCell"/>
</dbReference>
<evidence type="ECO:0000256" key="20">
    <source>
        <dbReference type="ARBA" id="ARBA00023015"/>
    </source>
</evidence>
<feature type="binding site" evidence="26">
    <location>
        <position position="52"/>
    </location>
    <ligand>
        <name>ATP</name>
        <dbReference type="ChEBI" id="CHEBI:30616"/>
    </ligand>
</feature>
<proteinExistence type="inferred from homology"/>
<name>A0AAN8KT78_9TELE</name>
<keyword evidence="20" id="KW-0805">Transcription regulation</keyword>
<evidence type="ECO:0000256" key="22">
    <source>
        <dbReference type="ARBA" id="ARBA00023136"/>
    </source>
</evidence>
<evidence type="ECO:0000256" key="25">
    <source>
        <dbReference type="ARBA" id="ARBA00048329"/>
    </source>
</evidence>
<evidence type="ECO:0000256" key="14">
    <source>
        <dbReference type="ARBA" id="ARBA00022723"/>
    </source>
</evidence>
<dbReference type="GO" id="GO:0000287">
    <property type="term" value="F:magnesium ion binding"/>
    <property type="evidence" value="ECO:0007669"/>
    <property type="project" value="InterPro"/>
</dbReference>
<dbReference type="GO" id="GO:0043123">
    <property type="term" value="P:positive regulation of canonical NF-kappaB signal transduction"/>
    <property type="evidence" value="ECO:0007669"/>
    <property type="project" value="UniProtKB-ARBA"/>
</dbReference>
<evidence type="ECO:0000256" key="1">
    <source>
        <dbReference type="ARBA" id="ARBA00001946"/>
    </source>
</evidence>
<protein>
    <recommendedName>
        <fullName evidence="6">Mitogen-activated protein kinase kinase kinase 7</fullName>
        <ecNumber evidence="5">2.7.11.25</ecNumber>
    </recommendedName>
</protein>
<dbReference type="PANTHER" id="PTHR46716:SF1">
    <property type="entry name" value="MITOGEN-ACTIVATED PROTEIN KINASE KINASE KINASE 7"/>
    <property type="match status" value="1"/>
</dbReference>
<evidence type="ECO:0000256" key="8">
    <source>
        <dbReference type="ARBA" id="ARBA00022490"/>
    </source>
</evidence>
<dbReference type="GO" id="GO:0019901">
    <property type="term" value="F:protein kinase binding"/>
    <property type="evidence" value="ECO:0007669"/>
    <property type="project" value="UniProtKB-ARBA"/>
</dbReference>
<comment type="similarity">
    <text evidence="4">Belongs to the protein kinase superfamily. STE Ser/Thr protein kinase family. MAP kinase kinase kinase subfamily.</text>
</comment>
<keyword evidence="22" id="KW-0472">Membrane</keyword>
<comment type="caution">
    <text evidence="29">The sequence shown here is derived from an EMBL/GenBank/DDBJ whole genome shotgun (WGS) entry which is preliminary data.</text>
</comment>
<dbReference type="SUPFAM" id="SSF56112">
    <property type="entry name" value="Protein kinase-like (PK-like)"/>
    <property type="match status" value="1"/>
</dbReference>
<evidence type="ECO:0000256" key="15">
    <source>
        <dbReference type="ARBA" id="ARBA00022741"/>
    </source>
</evidence>
<dbReference type="FunFam" id="3.30.200.20:FF:000152">
    <property type="entry name" value="Mitogen-activated protein kinase kinase kinase 7"/>
    <property type="match status" value="1"/>
</dbReference>
<evidence type="ECO:0000256" key="7">
    <source>
        <dbReference type="ARBA" id="ARBA00022475"/>
    </source>
</evidence>
<dbReference type="PIRSF" id="PIRSF038168">
    <property type="entry name" value="MAPKKK7"/>
    <property type="match status" value="1"/>
</dbReference>
<keyword evidence="23" id="KW-0804">Transcription</keyword>
<feature type="compositionally biased region" description="Polar residues" evidence="27">
    <location>
        <begin position="363"/>
        <end position="375"/>
    </location>
</feature>
<dbReference type="CDD" id="cd14058">
    <property type="entry name" value="STKc_TAK1"/>
    <property type="match status" value="1"/>
</dbReference>
<dbReference type="Pfam" id="PF07714">
    <property type="entry name" value="PK_Tyr_Ser-Thr"/>
    <property type="match status" value="1"/>
</dbReference>
<dbReference type="InterPro" id="IPR017441">
    <property type="entry name" value="Protein_kinase_ATP_BS"/>
</dbReference>
<dbReference type="Gene3D" id="1.10.510.10">
    <property type="entry name" value="Transferase(Phosphotransferase) domain 1"/>
    <property type="match status" value="1"/>
</dbReference>
<evidence type="ECO:0000256" key="19">
    <source>
        <dbReference type="ARBA" id="ARBA00022843"/>
    </source>
</evidence>
<evidence type="ECO:0000256" key="23">
    <source>
        <dbReference type="ARBA" id="ARBA00023163"/>
    </source>
</evidence>
<keyword evidence="7" id="KW-1003">Cell membrane</keyword>
<dbReference type="EC" id="2.7.11.25" evidence="5"/>
<dbReference type="GO" id="GO:0005102">
    <property type="term" value="F:signaling receptor binding"/>
    <property type="evidence" value="ECO:0007669"/>
    <property type="project" value="UniProtKB-ARBA"/>
</dbReference>
<evidence type="ECO:0000256" key="3">
    <source>
        <dbReference type="ARBA" id="ARBA00004496"/>
    </source>
</evidence>
<evidence type="ECO:0000256" key="17">
    <source>
        <dbReference type="ARBA" id="ARBA00022840"/>
    </source>
</evidence>
<feature type="domain" description="Protein kinase" evidence="28">
    <location>
        <begin position="25"/>
        <end position="278"/>
    </location>
</feature>
<evidence type="ECO:0000256" key="18">
    <source>
        <dbReference type="ARBA" id="ARBA00022842"/>
    </source>
</evidence>
<feature type="compositionally biased region" description="Polar residues" evidence="27">
    <location>
        <begin position="327"/>
        <end position="336"/>
    </location>
</feature>
<evidence type="ECO:0000256" key="16">
    <source>
        <dbReference type="ARBA" id="ARBA00022777"/>
    </source>
</evidence>
<evidence type="ECO:0000259" key="28">
    <source>
        <dbReference type="PROSITE" id="PS50011"/>
    </source>
</evidence>
<evidence type="ECO:0000256" key="26">
    <source>
        <dbReference type="PROSITE-ProRule" id="PRU10141"/>
    </source>
</evidence>
<evidence type="ECO:0000256" key="27">
    <source>
        <dbReference type="SAM" id="MobiDB-lite"/>
    </source>
</evidence>
<keyword evidence="9" id="KW-1017">Isopeptide bond</keyword>
<keyword evidence="19" id="KW-0832">Ubl conjugation</keyword>
<gene>
    <name evidence="29" type="ORF">J4Q44_G00318810</name>
</gene>
<dbReference type="PANTHER" id="PTHR46716">
    <property type="entry name" value="MITOGEN-ACTIVATED PROTEIN KINASE KINASE KINASE 7"/>
    <property type="match status" value="1"/>
</dbReference>
<dbReference type="GO" id="GO:0009893">
    <property type="term" value="P:positive regulation of metabolic process"/>
    <property type="evidence" value="ECO:0007669"/>
    <property type="project" value="UniProtKB-ARBA"/>
</dbReference>
<dbReference type="GO" id="GO:0005524">
    <property type="term" value="F:ATP binding"/>
    <property type="evidence" value="ECO:0007669"/>
    <property type="project" value="UniProtKB-UniRule"/>
</dbReference>
<dbReference type="GO" id="GO:0071560">
    <property type="term" value="P:cellular response to transforming growth factor beta stimulus"/>
    <property type="evidence" value="ECO:0007669"/>
    <property type="project" value="UniProtKB-ARBA"/>
</dbReference>
<dbReference type="PROSITE" id="PS50011">
    <property type="entry name" value="PROTEIN_KINASE_DOM"/>
    <property type="match status" value="1"/>
</dbReference>
<feature type="compositionally biased region" description="Polar residues" evidence="27">
    <location>
        <begin position="295"/>
        <end position="319"/>
    </location>
</feature>
<dbReference type="PRINTS" id="PR00109">
    <property type="entry name" value="TYRKINASE"/>
</dbReference>
<keyword evidence="21" id="KW-0346">Stress response</keyword>
<evidence type="ECO:0000256" key="10">
    <source>
        <dbReference type="ARBA" id="ARBA00022527"/>
    </source>
</evidence>
<dbReference type="Proteomes" id="UP001356427">
    <property type="component" value="Unassembled WGS sequence"/>
</dbReference>
<dbReference type="GO" id="GO:0043410">
    <property type="term" value="P:positive regulation of MAPK cascade"/>
    <property type="evidence" value="ECO:0007669"/>
    <property type="project" value="UniProtKB-ARBA"/>
</dbReference>
<keyword evidence="30" id="KW-1185">Reference proteome</keyword>
<keyword evidence="17 26" id="KW-0067">ATP-binding</keyword>
<evidence type="ECO:0000256" key="2">
    <source>
        <dbReference type="ARBA" id="ARBA00004413"/>
    </source>
</evidence>
<feature type="region of interest" description="Disordered" evidence="27">
    <location>
        <begin position="292"/>
        <end position="377"/>
    </location>
</feature>
<organism evidence="29 30">
    <name type="scientific">Coregonus suidteri</name>
    <dbReference type="NCBI Taxonomy" id="861788"/>
    <lineage>
        <taxon>Eukaryota</taxon>
        <taxon>Metazoa</taxon>
        <taxon>Chordata</taxon>
        <taxon>Craniata</taxon>
        <taxon>Vertebrata</taxon>
        <taxon>Euteleostomi</taxon>
        <taxon>Actinopterygii</taxon>
        <taxon>Neopterygii</taxon>
        <taxon>Teleostei</taxon>
        <taxon>Protacanthopterygii</taxon>
        <taxon>Salmoniformes</taxon>
        <taxon>Salmonidae</taxon>
        <taxon>Coregoninae</taxon>
        <taxon>Coregonus</taxon>
    </lineage>
</organism>
<sequence>MSLSSADMLETPPGYPFEEIDYVDIEVEEVVGRGAFGVVCKAKWKGKDVAIKTIESESERKAFIVELRQLSRVNHPNIVKLYGSCNNPVCLVMEYAEGGSLYNVLHGAEPLPYYTASHAMSWCFQCSQGVAYLHGMKPKALIHRDLKPPNLLLVAGGTVLKICDFGTACDIQTHMTNNKGSAAWMAPEVFEGNNYSEKCDVFSWGIILWEVITRRKPFDEIGGPAFRIMWAVHNGTRPPLIKSLPKPIESLMTRCWSKDPSQRPSMEEIVKIMTHLMRCFPGSDEPLQYPYQYSDEGQSNSATSTGSYVDNTCTSNKSDTNMEHGDSQGSNDTIKITPQFAHQFRPKGDPSRSLPLSRGGSVESLSGRTHSLLSSESKRMSADLSELEHRVPFAPAARPQYKRGHRKTASFGTILDVPKIVVTATCEAQRRRSVQDLPGIGTESSQVSRNSSRSSSPSVRMMPPDKTSSRGYSFSPDDPTDTNGSDNSIPMAYLTLDHQLQPLAPCPNSKESMAMFEQHCKMAQEYLKVQTEIALLIQRRKELIAELDQDEKDQQNTSRLVQEHKKLLEENKSLSTYYQKCKKQLELIRAQQQKRQGTS</sequence>
<comment type="subcellular location">
    <subcellularLocation>
        <location evidence="2">Cell membrane</location>
        <topology evidence="2">Peripheral membrane protein</topology>
        <orientation evidence="2">Cytoplasmic side</orientation>
    </subcellularLocation>
    <subcellularLocation>
        <location evidence="3">Cytoplasm</location>
    </subcellularLocation>
</comment>
<comment type="catalytic activity">
    <reaction evidence="25">
        <text>L-seryl-[protein] + ATP = O-phospho-L-seryl-[protein] + ADP + H(+)</text>
        <dbReference type="Rhea" id="RHEA:17989"/>
        <dbReference type="Rhea" id="RHEA-COMP:9863"/>
        <dbReference type="Rhea" id="RHEA-COMP:11604"/>
        <dbReference type="ChEBI" id="CHEBI:15378"/>
        <dbReference type="ChEBI" id="CHEBI:29999"/>
        <dbReference type="ChEBI" id="CHEBI:30616"/>
        <dbReference type="ChEBI" id="CHEBI:83421"/>
        <dbReference type="ChEBI" id="CHEBI:456216"/>
        <dbReference type="EC" id="2.7.11.25"/>
    </reaction>
</comment>
<dbReference type="InterPro" id="IPR001245">
    <property type="entry name" value="Ser-Thr/Tyr_kinase_cat_dom"/>
</dbReference>
<evidence type="ECO:0000256" key="21">
    <source>
        <dbReference type="ARBA" id="ARBA00023016"/>
    </source>
</evidence>
<evidence type="ECO:0000256" key="11">
    <source>
        <dbReference type="ARBA" id="ARBA00022553"/>
    </source>
</evidence>
<accession>A0AAN8KT78</accession>
<feature type="region of interest" description="Disordered" evidence="27">
    <location>
        <begin position="433"/>
        <end position="489"/>
    </location>
</feature>
<dbReference type="GO" id="GO:0004709">
    <property type="term" value="F:MAP kinase kinase kinase activity"/>
    <property type="evidence" value="ECO:0007669"/>
    <property type="project" value="UniProtKB-EC"/>
</dbReference>
<keyword evidence="11" id="KW-0597">Phosphoprotein</keyword>
<keyword evidence="12" id="KW-0808">Transferase</keyword>
<comment type="catalytic activity">
    <reaction evidence="24">
        <text>L-threonyl-[protein] + ATP = O-phospho-L-threonyl-[protein] + ADP + H(+)</text>
        <dbReference type="Rhea" id="RHEA:46608"/>
        <dbReference type="Rhea" id="RHEA-COMP:11060"/>
        <dbReference type="Rhea" id="RHEA-COMP:11605"/>
        <dbReference type="ChEBI" id="CHEBI:15378"/>
        <dbReference type="ChEBI" id="CHEBI:30013"/>
        <dbReference type="ChEBI" id="CHEBI:30616"/>
        <dbReference type="ChEBI" id="CHEBI:61977"/>
        <dbReference type="ChEBI" id="CHEBI:456216"/>
        <dbReference type="EC" id="2.7.11.25"/>
    </reaction>
</comment>
<dbReference type="SMART" id="SM00220">
    <property type="entry name" value="S_TKc"/>
    <property type="match status" value="1"/>
</dbReference>
<evidence type="ECO:0000256" key="4">
    <source>
        <dbReference type="ARBA" id="ARBA00006529"/>
    </source>
</evidence>
<dbReference type="InterPro" id="IPR008271">
    <property type="entry name" value="Ser/Thr_kinase_AS"/>
</dbReference>
<evidence type="ECO:0000256" key="5">
    <source>
        <dbReference type="ARBA" id="ARBA00012406"/>
    </source>
</evidence>
<dbReference type="InterPro" id="IPR011009">
    <property type="entry name" value="Kinase-like_dom_sf"/>
</dbReference>
<dbReference type="GO" id="GO:0005886">
    <property type="term" value="C:plasma membrane"/>
    <property type="evidence" value="ECO:0007669"/>
    <property type="project" value="UniProtKB-SubCell"/>
</dbReference>
<keyword evidence="10" id="KW-0723">Serine/threonine-protein kinase</keyword>
<keyword evidence="18" id="KW-0460">Magnesium</keyword>
<dbReference type="EMBL" id="JAGTTL010000031">
    <property type="protein sequence ID" value="KAK6297298.1"/>
    <property type="molecule type" value="Genomic_DNA"/>
</dbReference>
<dbReference type="Gene3D" id="3.30.200.20">
    <property type="entry name" value="Phosphorylase Kinase, domain 1"/>
    <property type="match status" value="1"/>
</dbReference>
<dbReference type="PROSITE" id="PS00107">
    <property type="entry name" value="PROTEIN_KINASE_ATP"/>
    <property type="match status" value="1"/>
</dbReference>
<evidence type="ECO:0000256" key="12">
    <source>
        <dbReference type="ARBA" id="ARBA00022679"/>
    </source>
</evidence>
<comment type="cofactor">
    <cofactor evidence="1">
        <name>Mg(2+)</name>
        <dbReference type="ChEBI" id="CHEBI:18420"/>
    </cofactor>
</comment>
<evidence type="ECO:0000256" key="6">
    <source>
        <dbReference type="ARBA" id="ARBA00017660"/>
    </source>
</evidence>
<keyword evidence="14" id="KW-0479">Metal-binding</keyword>
<keyword evidence="8" id="KW-0963">Cytoplasm</keyword>
<evidence type="ECO:0000313" key="29">
    <source>
        <dbReference type="EMBL" id="KAK6297298.1"/>
    </source>
</evidence>
<dbReference type="FunFam" id="1.10.510.10:FF:000143">
    <property type="entry name" value="Mitogen-activated protein kinase kinase kinase 7"/>
    <property type="match status" value="1"/>
</dbReference>
<evidence type="ECO:0000256" key="9">
    <source>
        <dbReference type="ARBA" id="ARBA00022499"/>
    </source>
</evidence>
<dbReference type="GO" id="GO:0006915">
    <property type="term" value="P:apoptotic process"/>
    <property type="evidence" value="ECO:0007669"/>
    <property type="project" value="UniProtKB-KW"/>
</dbReference>
<dbReference type="GO" id="GO:0007254">
    <property type="term" value="P:JNK cascade"/>
    <property type="evidence" value="ECO:0007669"/>
    <property type="project" value="TreeGrafter"/>
</dbReference>
<dbReference type="AlphaFoldDB" id="A0AAN8KT78"/>
<dbReference type="PROSITE" id="PS00108">
    <property type="entry name" value="PROTEIN_KINASE_ST"/>
    <property type="match status" value="1"/>
</dbReference>
<evidence type="ECO:0000256" key="24">
    <source>
        <dbReference type="ARBA" id="ARBA00047559"/>
    </source>
</evidence>
<dbReference type="InterPro" id="IPR000719">
    <property type="entry name" value="Prot_kinase_dom"/>
</dbReference>
<dbReference type="InterPro" id="IPR049637">
    <property type="entry name" value="MAP3K7"/>
</dbReference>